<feature type="transmembrane region" description="Helical" evidence="1">
    <location>
        <begin position="147"/>
        <end position="165"/>
    </location>
</feature>
<feature type="transmembrane region" description="Helical" evidence="1">
    <location>
        <begin position="514"/>
        <end position="530"/>
    </location>
</feature>
<gene>
    <name evidence="3" type="ORF">HNQ85_001288</name>
</gene>
<evidence type="ECO:0000259" key="2">
    <source>
        <dbReference type="Pfam" id="PF09925"/>
    </source>
</evidence>
<dbReference type="InterPro" id="IPR018677">
    <property type="entry name" value="DUF2157"/>
</dbReference>
<feature type="transmembrane region" description="Helical" evidence="1">
    <location>
        <begin position="94"/>
        <end position="112"/>
    </location>
</feature>
<feature type="transmembrane region" description="Helical" evidence="1">
    <location>
        <begin position="9"/>
        <end position="26"/>
    </location>
</feature>
<feature type="transmembrane region" description="Helical" evidence="1">
    <location>
        <begin position="485"/>
        <end position="502"/>
    </location>
</feature>
<keyword evidence="1" id="KW-0472">Membrane</keyword>
<keyword evidence="1" id="KW-1133">Transmembrane helix</keyword>
<feature type="transmembrane region" description="Helical" evidence="1">
    <location>
        <begin position="550"/>
        <end position="569"/>
    </location>
</feature>
<feature type="transmembrane region" description="Helical" evidence="1">
    <location>
        <begin position="38"/>
        <end position="59"/>
    </location>
</feature>
<accession>A0A7V9YZ84</accession>
<feature type="transmembrane region" description="Helical" evidence="1">
    <location>
        <begin position="221"/>
        <end position="239"/>
    </location>
</feature>
<name>A0A7V9YZ84_9BACL</name>
<dbReference type="RefSeq" id="WP_181536888.1">
    <property type="nucleotide sequence ID" value="NZ_JACDUU010000002.1"/>
</dbReference>
<protein>
    <submittedName>
        <fullName evidence="3">Putative membrane-anchored protein</fullName>
    </submittedName>
</protein>
<evidence type="ECO:0000313" key="4">
    <source>
        <dbReference type="Proteomes" id="UP000580891"/>
    </source>
</evidence>
<keyword evidence="1" id="KW-0812">Transmembrane</keyword>
<feature type="transmembrane region" description="Helical" evidence="1">
    <location>
        <begin position="197"/>
        <end position="214"/>
    </location>
</feature>
<feature type="transmembrane region" description="Helical" evidence="1">
    <location>
        <begin position="461"/>
        <end position="479"/>
    </location>
</feature>
<dbReference type="Proteomes" id="UP000580891">
    <property type="component" value="Unassembled WGS sequence"/>
</dbReference>
<feature type="transmembrane region" description="Helical" evidence="1">
    <location>
        <begin position="245"/>
        <end position="264"/>
    </location>
</feature>
<feature type="transmembrane region" description="Helical" evidence="1">
    <location>
        <begin position="172"/>
        <end position="191"/>
    </location>
</feature>
<evidence type="ECO:0000256" key="1">
    <source>
        <dbReference type="SAM" id="Phobius"/>
    </source>
</evidence>
<feature type="domain" description="DUF2157" evidence="2">
    <location>
        <begin position="11"/>
        <end position="116"/>
    </location>
</feature>
<keyword evidence="4" id="KW-1185">Reference proteome</keyword>
<feature type="transmembrane region" description="Helical" evidence="1">
    <location>
        <begin position="119"/>
        <end position="135"/>
    </location>
</feature>
<dbReference type="InterPro" id="IPR025833">
    <property type="entry name" value="GDYXXLXY"/>
</dbReference>
<reference evidence="3 4" key="1">
    <citation type="submission" date="2020-07" db="EMBL/GenBank/DDBJ databases">
        <title>Genomic Encyclopedia of Type Strains, Phase IV (KMG-IV): sequencing the most valuable type-strain genomes for metagenomic binning, comparative biology and taxonomic classification.</title>
        <authorList>
            <person name="Goeker M."/>
        </authorList>
    </citation>
    <scope>NUCLEOTIDE SEQUENCE [LARGE SCALE GENOMIC DNA]</scope>
    <source>
        <strain evidence="3 4">DSM 25220</strain>
    </source>
</reference>
<dbReference type="EMBL" id="JACDUU010000002">
    <property type="protein sequence ID" value="MBA2871018.1"/>
    <property type="molecule type" value="Genomic_DNA"/>
</dbReference>
<dbReference type="Pfam" id="PF14345">
    <property type="entry name" value="GDYXXLXY"/>
    <property type="match status" value="1"/>
</dbReference>
<dbReference type="Pfam" id="PF09925">
    <property type="entry name" value="DUF2157"/>
    <property type="match status" value="1"/>
</dbReference>
<feature type="transmembrane region" description="Helical" evidence="1">
    <location>
        <begin position="384"/>
        <end position="404"/>
    </location>
</feature>
<feature type="transmembrane region" description="Helical" evidence="1">
    <location>
        <begin position="285"/>
        <end position="313"/>
    </location>
</feature>
<evidence type="ECO:0000313" key="3">
    <source>
        <dbReference type="EMBL" id="MBA2871018.1"/>
    </source>
</evidence>
<feature type="transmembrane region" description="Helical" evidence="1">
    <location>
        <begin position="68"/>
        <end position="88"/>
    </location>
</feature>
<feature type="transmembrane region" description="Helical" evidence="1">
    <location>
        <begin position="411"/>
        <end position="429"/>
    </location>
</feature>
<organism evidence="3 4">
    <name type="scientific">[Anoxybacillus] calidus</name>
    <dbReference type="NCBI Taxonomy" id="575178"/>
    <lineage>
        <taxon>Bacteria</taxon>
        <taxon>Bacillati</taxon>
        <taxon>Bacillota</taxon>
        <taxon>Bacilli</taxon>
        <taxon>Bacillales</taxon>
        <taxon>Anoxybacillaceae</taxon>
        <taxon>Paranoxybacillus</taxon>
    </lineage>
</organism>
<sequence length="705" mass="80849">MTERWVKTGYFMGVALTLASIIYFFAANWQGFDRLTKVSLSVGFMWLFYGASAVLAYVMKRHDFLSKWLFVAGAIGFGITVALVGQVYNSHADSFWLFFIWFIPSSVLAWITRYEPLRVLSVVLLQLTFWFYYFPSSYQAERGEWESFVTLFVFALINGIIFVLHRFTVVSYLAYVAMQGWLFVIFQIGVVYDQFPWWSYVYVLILAGFFYYFFHIAKRRSYLLITGMFAGAFIIVQYFRFVAEYFQEGVLLAGLLLAGGLVYGSIHFLKRLRKMSSEGAKGHAFLLAFQAIVTVVASLIAVSSIMGLITIWTNDFSPNLLFILSIVGFVLPAIFLWKWNDIVRCTLLAIGYAIGVIVSSQISTFVLVSYSTALLFFYLKSSNVGMRILTNIALSVYGFIAVFDWTNESRLSLMFVLLLNGCLYLFSGLNKYERLSALSLGLGAFLLLTSMDLFTVDYWYVLSNLSFVVIVVGFIFFQTKHNERFGLGIAWFYWWLFLVLKYHEFAWDLLDKSISLLISGIFFLLGTALLEKRRGFFIQTGQTNWLQQKWLSLLAVVVIQTIFIGYVVFDKEQHLQHGEVVKLQLAPVDPRSLLQGDYVRLRYEISDVGKRDGQGNVQVILRKDQEGVYRFAGIYSINGMRDKQYVRQEGDVLLNGKMKGGRIIYGIESYFVPEGTGMKVQERARYAYVRVSKTGDALLEKISDR</sequence>
<feature type="transmembrane region" description="Helical" evidence="1">
    <location>
        <begin position="349"/>
        <end position="378"/>
    </location>
</feature>
<comment type="caution">
    <text evidence="3">The sequence shown here is derived from an EMBL/GenBank/DDBJ whole genome shotgun (WGS) entry which is preliminary data.</text>
</comment>
<dbReference type="AlphaFoldDB" id="A0A7V9YZ84"/>
<proteinExistence type="predicted"/>
<feature type="transmembrane region" description="Helical" evidence="1">
    <location>
        <begin position="319"/>
        <end position="337"/>
    </location>
</feature>